<accession>A0A646KSR1</accession>
<dbReference type="OrthoDB" id="4334788at2"/>
<organism evidence="2 3">
    <name type="scientific">Streptomyces jumonjinensis</name>
    <dbReference type="NCBI Taxonomy" id="1945"/>
    <lineage>
        <taxon>Bacteria</taxon>
        <taxon>Bacillati</taxon>
        <taxon>Actinomycetota</taxon>
        <taxon>Actinomycetes</taxon>
        <taxon>Kitasatosporales</taxon>
        <taxon>Streptomycetaceae</taxon>
        <taxon>Streptomyces</taxon>
    </lineage>
</organism>
<evidence type="ECO:0000313" key="3">
    <source>
        <dbReference type="Proteomes" id="UP000419138"/>
    </source>
</evidence>
<sequence length="170" mass="17718">MLTAADFRVDLDPTLDTDRIGVAESANQALAALNARLAEVDEPHEIATEVRAFFDPDHGALNQVASVLSAVSEHAQAAIGSFSENDPGYRLWHQVEAASEVLCDLRDELAAVPDTLHTLTTGQGLALYEAARAQSPSLTAAPAAGRTVSPSPATPAAPAPSAAPDRGRTR</sequence>
<evidence type="ECO:0000313" key="2">
    <source>
        <dbReference type="EMBL" id="MQT05362.1"/>
    </source>
</evidence>
<comment type="caution">
    <text evidence="2">The sequence shown here is derived from an EMBL/GenBank/DDBJ whole genome shotgun (WGS) entry which is preliminary data.</text>
</comment>
<protein>
    <submittedName>
        <fullName evidence="2">Uncharacterized protein</fullName>
    </submittedName>
</protein>
<proteinExistence type="predicted"/>
<name>A0A646KSR1_STRJU</name>
<dbReference type="Proteomes" id="UP000419138">
    <property type="component" value="Unassembled WGS sequence"/>
</dbReference>
<dbReference type="AlphaFoldDB" id="A0A646KSR1"/>
<keyword evidence="3" id="KW-1185">Reference proteome</keyword>
<evidence type="ECO:0000256" key="1">
    <source>
        <dbReference type="SAM" id="MobiDB-lite"/>
    </source>
</evidence>
<dbReference type="EMBL" id="VCLA01000201">
    <property type="protein sequence ID" value="MQT05362.1"/>
    <property type="molecule type" value="Genomic_DNA"/>
</dbReference>
<gene>
    <name evidence="2" type="ORF">FF041_36255</name>
</gene>
<reference evidence="2 3" key="1">
    <citation type="submission" date="2019-05" db="EMBL/GenBank/DDBJ databases">
        <title>Comparative genomics and metabolomics analyses of clavulanic acid producing Streptomyces species provides insight into specialized metabolism and evolution of beta-lactam biosynthetic gene clusters.</title>
        <authorList>
            <person name="Moore M.A."/>
            <person name="Cruz-Morales P."/>
            <person name="Barona Gomez F."/>
            <person name="Kapil T."/>
        </authorList>
    </citation>
    <scope>NUCLEOTIDE SEQUENCE [LARGE SCALE GENOMIC DNA]</scope>
    <source>
        <strain evidence="2 3">NRRL 5741</strain>
    </source>
</reference>
<feature type="region of interest" description="Disordered" evidence="1">
    <location>
        <begin position="136"/>
        <end position="170"/>
    </location>
</feature>